<protein>
    <submittedName>
        <fullName evidence="1">Uncharacterized protein</fullName>
    </submittedName>
</protein>
<keyword evidence="2" id="KW-1185">Reference proteome</keyword>
<dbReference type="AlphaFoldDB" id="A0A075AI10"/>
<sequence length="85" mass="9270">MDAALAWFSLNSFGDYLAAVHNGKTIVTVDMSARAKEKPGNISGYLGTKWGPFKGGHHDLCTMHTKQALCYKKLAKGSEVCPRLK</sequence>
<organism evidence="1 2">
    <name type="scientific">Opisthorchis viverrini</name>
    <name type="common">Southeast Asian liver fluke</name>
    <dbReference type="NCBI Taxonomy" id="6198"/>
    <lineage>
        <taxon>Eukaryota</taxon>
        <taxon>Metazoa</taxon>
        <taxon>Spiralia</taxon>
        <taxon>Lophotrochozoa</taxon>
        <taxon>Platyhelminthes</taxon>
        <taxon>Trematoda</taxon>
        <taxon>Digenea</taxon>
        <taxon>Opisthorchiida</taxon>
        <taxon>Opisthorchiata</taxon>
        <taxon>Opisthorchiidae</taxon>
        <taxon>Opisthorchis</taxon>
    </lineage>
</organism>
<accession>A0A075AI10</accession>
<name>A0A075AI10_OPIVI</name>
<evidence type="ECO:0000313" key="2">
    <source>
        <dbReference type="Proteomes" id="UP000054324"/>
    </source>
</evidence>
<reference evidence="1 2" key="1">
    <citation type="submission" date="2013-11" db="EMBL/GenBank/DDBJ databases">
        <title>Opisthorchis viverrini - life in the bile duct.</title>
        <authorList>
            <person name="Young N.D."/>
            <person name="Nagarajan N."/>
            <person name="Lin S.J."/>
            <person name="Korhonen P.K."/>
            <person name="Jex A.R."/>
            <person name="Hall R.S."/>
            <person name="Safavi-Hemami H."/>
            <person name="Kaewkong W."/>
            <person name="Bertrand D."/>
            <person name="Gao S."/>
            <person name="Seet Q."/>
            <person name="Wongkham S."/>
            <person name="Teh B.T."/>
            <person name="Wongkham C."/>
            <person name="Intapan P.M."/>
            <person name="Maleewong W."/>
            <person name="Yang X."/>
            <person name="Hu M."/>
            <person name="Wang Z."/>
            <person name="Hofmann A."/>
            <person name="Sternberg P.W."/>
            <person name="Tan P."/>
            <person name="Wang J."/>
            <person name="Gasser R.B."/>
        </authorList>
    </citation>
    <scope>NUCLEOTIDE SEQUENCE [LARGE SCALE GENOMIC DNA]</scope>
</reference>
<dbReference type="EMBL" id="KL596655">
    <property type="protein sequence ID" value="KER30819.1"/>
    <property type="molecule type" value="Genomic_DNA"/>
</dbReference>
<evidence type="ECO:0000313" key="1">
    <source>
        <dbReference type="EMBL" id="KER30819.1"/>
    </source>
</evidence>
<proteinExistence type="predicted"/>
<dbReference type="Proteomes" id="UP000054324">
    <property type="component" value="Unassembled WGS sequence"/>
</dbReference>
<dbReference type="KEGG" id="ovi:T265_02857"/>
<dbReference type="CTD" id="20317045"/>
<dbReference type="GeneID" id="20317045"/>
<gene>
    <name evidence="1" type="ORF">T265_02857</name>
</gene>
<dbReference type="RefSeq" id="XP_009165465.1">
    <property type="nucleotide sequence ID" value="XM_009167201.1"/>
</dbReference>